<dbReference type="GO" id="GO:0046872">
    <property type="term" value="F:metal ion binding"/>
    <property type="evidence" value="ECO:0007669"/>
    <property type="project" value="UniProtKB-KW"/>
</dbReference>
<evidence type="ECO:0000256" key="2">
    <source>
        <dbReference type="ARBA" id="ARBA00022485"/>
    </source>
</evidence>
<dbReference type="SUPFAM" id="SSF102114">
    <property type="entry name" value="Radical SAM enzymes"/>
    <property type="match status" value="1"/>
</dbReference>
<dbReference type="SMART" id="SM00729">
    <property type="entry name" value="Elp3"/>
    <property type="match status" value="1"/>
</dbReference>
<dbReference type="CDD" id="cd01335">
    <property type="entry name" value="Radical_SAM"/>
    <property type="match status" value="1"/>
</dbReference>
<evidence type="ECO:0000256" key="3">
    <source>
        <dbReference type="ARBA" id="ARBA00022691"/>
    </source>
</evidence>
<dbReference type="SFLD" id="SFLDG01086">
    <property type="entry name" value="elongater_protein-like"/>
    <property type="match status" value="1"/>
</dbReference>
<dbReference type="NCBIfam" id="TIGR01212">
    <property type="entry name" value="TIGR01212 family radical SAM protein"/>
    <property type="match status" value="1"/>
</dbReference>
<dbReference type="InterPro" id="IPR032432">
    <property type="entry name" value="Radical_SAM_C"/>
</dbReference>
<dbReference type="Pfam" id="PF16199">
    <property type="entry name" value="Radical_SAM_C"/>
    <property type="match status" value="1"/>
</dbReference>
<evidence type="ECO:0000256" key="4">
    <source>
        <dbReference type="ARBA" id="ARBA00022723"/>
    </source>
</evidence>
<sequence length="335" mass="38297">MAREIRRYHSLAEFLRASFGTRVQKVTLDAGFTCPNRDGTRGKGGCIYCNALGSGTGAARQGLSIRAQMLAGMERLARRYKARKFIAYFQAFSNTYAPVEVLRQRYQEALVDERVVGLSVGTRPDCVDEEVVKLLAEFKEKGLMVWLEMGLQSAHNRTLALINRGHTFEDFLRALTLAKKYDLLVCTHVIFGLPGERPEDMLETINQISRLPLDGIKFHELYVVRGTPMERLYREGRYQPLTQTEYVDLVCEALALLPWRVVIQRLTGDPRPEELVAPAWAREKQLTLRMIEETLINRDLWQGKYLGEPDPYLKEAPASSRRAISPPQWHVNSRK</sequence>
<evidence type="ECO:0000256" key="5">
    <source>
        <dbReference type="ARBA" id="ARBA00023004"/>
    </source>
</evidence>
<name>A0A7V5NZN8_9BACT</name>
<dbReference type="InterPro" id="IPR005911">
    <property type="entry name" value="YhcC-like"/>
</dbReference>
<dbReference type="InterPro" id="IPR058240">
    <property type="entry name" value="rSAM_sf"/>
</dbReference>
<dbReference type="GO" id="GO:0051539">
    <property type="term" value="F:4 iron, 4 sulfur cluster binding"/>
    <property type="evidence" value="ECO:0007669"/>
    <property type="project" value="UniProtKB-KW"/>
</dbReference>
<reference evidence="9" key="1">
    <citation type="journal article" date="2020" name="mSystems">
        <title>Genome- and Community-Level Interaction Insights into Carbon Utilization and Element Cycling Functions of Hydrothermarchaeota in Hydrothermal Sediment.</title>
        <authorList>
            <person name="Zhou Z."/>
            <person name="Liu Y."/>
            <person name="Xu W."/>
            <person name="Pan J."/>
            <person name="Luo Z.H."/>
            <person name="Li M."/>
        </authorList>
    </citation>
    <scope>NUCLEOTIDE SEQUENCE [LARGE SCALE GENOMIC DNA]</scope>
    <source>
        <strain evidence="9">HyVt-533</strain>
    </source>
</reference>
<feature type="domain" description="Radical SAM core" evidence="8">
    <location>
        <begin position="18"/>
        <end position="266"/>
    </location>
</feature>
<keyword evidence="5" id="KW-0408">Iron</keyword>
<dbReference type="GO" id="GO:0003824">
    <property type="term" value="F:catalytic activity"/>
    <property type="evidence" value="ECO:0007669"/>
    <property type="project" value="InterPro"/>
</dbReference>
<keyword evidence="2" id="KW-0004">4Fe-4S</keyword>
<dbReference type="InterPro" id="IPR007197">
    <property type="entry name" value="rSAM"/>
</dbReference>
<comment type="cofactor">
    <cofactor evidence="1">
        <name>[4Fe-4S] cluster</name>
        <dbReference type="ChEBI" id="CHEBI:49883"/>
    </cofactor>
</comment>
<organism evidence="9">
    <name type="scientific">Thermodesulfatator atlanticus</name>
    <dbReference type="NCBI Taxonomy" id="501497"/>
    <lineage>
        <taxon>Bacteria</taxon>
        <taxon>Pseudomonadati</taxon>
        <taxon>Thermodesulfobacteriota</taxon>
        <taxon>Thermodesulfobacteria</taxon>
        <taxon>Thermodesulfobacteriales</taxon>
        <taxon>Thermodesulfatatoraceae</taxon>
        <taxon>Thermodesulfatator</taxon>
    </lineage>
</organism>
<keyword evidence="6" id="KW-0411">Iron-sulfur</keyword>
<evidence type="ECO:0000259" key="8">
    <source>
        <dbReference type="PROSITE" id="PS51918"/>
    </source>
</evidence>
<evidence type="ECO:0000256" key="7">
    <source>
        <dbReference type="SAM" id="MobiDB-lite"/>
    </source>
</evidence>
<evidence type="ECO:0000256" key="1">
    <source>
        <dbReference type="ARBA" id="ARBA00001966"/>
    </source>
</evidence>
<protein>
    <submittedName>
        <fullName evidence="9">TIGR01212 family radical SAM protein</fullName>
    </submittedName>
</protein>
<proteinExistence type="predicted"/>
<accession>A0A7V5NZN8</accession>
<evidence type="ECO:0000256" key="6">
    <source>
        <dbReference type="ARBA" id="ARBA00023014"/>
    </source>
</evidence>
<dbReference type="InterPro" id="IPR023404">
    <property type="entry name" value="rSAM_horseshoe"/>
</dbReference>
<dbReference type="SFLD" id="SFLDS00029">
    <property type="entry name" value="Radical_SAM"/>
    <property type="match status" value="1"/>
</dbReference>
<keyword evidence="4" id="KW-0479">Metal-binding</keyword>
<evidence type="ECO:0000313" key="9">
    <source>
        <dbReference type="EMBL" id="HHI96949.1"/>
    </source>
</evidence>
<dbReference type="PROSITE" id="PS51918">
    <property type="entry name" value="RADICAL_SAM"/>
    <property type="match status" value="1"/>
</dbReference>
<feature type="region of interest" description="Disordered" evidence="7">
    <location>
        <begin position="316"/>
        <end position="335"/>
    </location>
</feature>
<dbReference type="Gene3D" id="3.80.30.20">
    <property type="entry name" value="tm_1862 like domain"/>
    <property type="match status" value="1"/>
</dbReference>
<dbReference type="InterPro" id="IPR039661">
    <property type="entry name" value="ELP3"/>
</dbReference>
<dbReference type="Pfam" id="PF04055">
    <property type="entry name" value="Radical_SAM"/>
    <property type="match status" value="1"/>
</dbReference>
<dbReference type="SFLD" id="SFLDG01091">
    <property type="entry name" value="uncharacterized_CHP01210-like"/>
    <property type="match status" value="1"/>
</dbReference>
<dbReference type="InterPro" id="IPR006638">
    <property type="entry name" value="Elp3/MiaA/NifB-like_rSAM"/>
</dbReference>
<dbReference type="AlphaFoldDB" id="A0A7V5NZN8"/>
<dbReference type="PANTHER" id="PTHR11135:SF1">
    <property type="entry name" value="PROTEIN YHCC"/>
    <property type="match status" value="1"/>
</dbReference>
<gene>
    <name evidence="9" type="ORF">ENJ96_03780</name>
</gene>
<dbReference type="PANTHER" id="PTHR11135">
    <property type="entry name" value="HISTONE ACETYLTRANSFERASE-RELATED"/>
    <property type="match status" value="1"/>
</dbReference>
<dbReference type="Proteomes" id="UP000886101">
    <property type="component" value="Unassembled WGS sequence"/>
</dbReference>
<comment type="caution">
    <text evidence="9">The sequence shown here is derived from an EMBL/GenBank/DDBJ whole genome shotgun (WGS) entry which is preliminary data.</text>
</comment>
<dbReference type="EMBL" id="DROK01000109">
    <property type="protein sequence ID" value="HHI96949.1"/>
    <property type="molecule type" value="Genomic_DNA"/>
</dbReference>
<keyword evidence="3" id="KW-0949">S-adenosyl-L-methionine</keyword>